<evidence type="ECO:0000256" key="6">
    <source>
        <dbReference type="ARBA" id="ARBA00023172"/>
    </source>
</evidence>
<evidence type="ECO:0000256" key="8">
    <source>
        <dbReference type="SAM" id="MobiDB-lite"/>
    </source>
</evidence>
<dbReference type="InterPro" id="IPR043504">
    <property type="entry name" value="Peptidase_S1_PA_chymotrypsin"/>
</dbReference>
<evidence type="ECO:0000256" key="7">
    <source>
        <dbReference type="RuleBase" id="RU363034"/>
    </source>
</evidence>
<dbReference type="Gene3D" id="2.40.10.10">
    <property type="entry name" value="Trypsin-like serine proteases"/>
    <property type="match status" value="5"/>
</dbReference>
<dbReference type="Pfam" id="PF00089">
    <property type="entry name" value="Trypsin"/>
    <property type="match status" value="4"/>
</dbReference>
<reference evidence="10" key="2">
    <citation type="submission" date="2021-08" db="EMBL/GenBank/DDBJ databases">
        <authorList>
            <person name="Eriksson T."/>
        </authorList>
    </citation>
    <scope>NUCLEOTIDE SEQUENCE</scope>
    <source>
        <strain evidence="10">Stoneville</strain>
        <tissue evidence="10">Whole head</tissue>
    </source>
</reference>
<keyword evidence="4 7" id="KW-0720">Serine protease</keyword>
<dbReference type="GO" id="GO:0004252">
    <property type="term" value="F:serine-type endopeptidase activity"/>
    <property type="evidence" value="ECO:0007669"/>
    <property type="project" value="InterPro"/>
</dbReference>
<name>A0A8J6HHZ8_TENMO</name>
<feature type="region of interest" description="Disordered" evidence="8">
    <location>
        <begin position="880"/>
        <end position="902"/>
    </location>
</feature>
<dbReference type="PROSITE" id="PS00134">
    <property type="entry name" value="TRYPSIN_HIS"/>
    <property type="match status" value="3"/>
</dbReference>
<dbReference type="PROSITE" id="PS50240">
    <property type="entry name" value="TRYPSIN_DOM"/>
    <property type="match status" value="4"/>
</dbReference>
<dbReference type="InterPro" id="IPR011010">
    <property type="entry name" value="DNA_brk_join_enz"/>
</dbReference>
<keyword evidence="2 7" id="KW-0645">Protease</keyword>
<organism evidence="10 11">
    <name type="scientific">Tenebrio molitor</name>
    <name type="common">Yellow mealworm beetle</name>
    <dbReference type="NCBI Taxonomy" id="7067"/>
    <lineage>
        <taxon>Eukaryota</taxon>
        <taxon>Metazoa</taxon>
        <taxon>Ecdysozoa</taxon>
        <taxon>Arthropoda</taxon>
        <taxon>Hexapoda</taxon>
        <taxon>Insecta</taxon>
        <taxon>Pterygota</taxon>
        <taxon>Neoptera</taxon>
        <taxon>Endopterygota</taxon>
        <taxon>Coleoptera</taxon>
        <taxon>Polyphaga</taxon>
        <taxon>Cucujiformia</taxon>
        <taxon>Tenebrionidae</taxon>
        <taxon>Tenebrio</taxon>
    </lineage>
</organism>
<dbReference type="InterPro" id="IPR001254">
    <property type="entry name" value="Trypsin_dom"/>
</dbReference>
<dbReference type="GO" id="GO:0003677">
    <property type="term" value="F:DNA binding"/>
    <property type="evidence" value="ECO:0007669"/>
    <property type="project" value="InterPro"/>
</dbReference>
<dbReference type="PANTHER" id="PTHR24276:SF91">
    <property type="entry name" value="AT26814P-RELATED"/>
    <property type="match status" value="1"/>
</dbReference>
<keyword evidence="11" id="KW-1185">Reference proteome</keyword>
<comment type="caution">
    <text evidence="10">The sequence shown here is derived from an EMBL/GenBank/DDBJ whole genome shotgun (WGS) entry which is preliminary data.</text>
</comment>
<feature type="domain" description="Peptidase S1" evidence="9">
    <location>
        <begin position="553"/>
        <end position="667"/>
    </location>
</feature>
<protein>
    <recommendedName>
        <fullName evidence="9">Peptidase S1 domain-containing protein</fullName>
    </recommendedName>
</protein>
<dbReference type="SUPFAM" id="SSF50494">
    <property type="entry name" value="Trypsin-like serine proteases"/>
    <property type="match status" value="4"/>
</dbReference>
<dbReference type="FunFam" id="2.40.10.10:FF:000068">
    <property type="entry name" value="transmembrane protease serine 2"/>
    <property type="match status" value="4"/>
</dbReference>
<dbReference type="PROSITE" id="PS00135">
    <property type="entry name" value="TRYPSIN_SER"/>
    <property type="match status" value="2"/>
</dbReference>
<reference evidence="10" key="1">
    <citation type="journal article" date="2020" name="J Insects Food Feed">
        <title>The yellow mealworm (Tenebrio molitor) genome: a resource for the emerging insects as food and feed industry.</title>
        <authorList>
            <person name="Eriksson T."/>
            <person name="Andere A."/>
            <person name="Kelstrup H."/>
            <person name="Emery V."/>
            <person name="Picard C."/>
        </authorList>
    </citation>
    <scope>NUCLEOTIDE SEQUENCE</scope>
    <source>
        <strain evidence="10">Stoneville</strain>
        <tissue evidence="10">Whole head</tissue>
    </source>
</reference>
<dbReference type="InterPro" id="IPR050430">
    <property type="entry name" value="Peptidase_S1"/>
</dbReference>
<dbReference type="InterPro" id="IPR018114">
    <property type="entry name" value="TRYPSIN_HIS"/>
</dbReference>
<feature type="domain" description="Peptidase S1" evidence="9">
    <location>
        <begin position="671"/>
        <end position="913"/>
    </location>
</feature>
<dbReference type="GO" id="GO:0006310">
    <property type="term" value="P:DNA recombination"/>
    <property type="evidence" value="ECO:0007669"/>
    <property type="project" value="UniProtKB-KW"/>
</dbReference>
<evidence type="ECO:0000256" key="3">
    <source>
        <dbReference type="ARBA" id="ARBA00022801"/>
    </source>
</evidence>
<dbReference type="InterPro" id="IPR033116">
    <property type="entry name" value="TRYPSIN_SER"/>
</dbReference>
<dbReference type="SMART" id="SM00020">
    <property type="entry name" value="Tryp_SPc"/>
    <property type="match status" value="4"/>
</dbReference>
<dbReference type="EMBL" id="JABDTM020023610">
    <property type="protein sequence ID" value="KAH0815069.1"/>
    <property type="molecule type" value="Genomic_DNA"/>
</dbReference>
<dbReference type="InterPro" id="IPR009003">
    <property type="entry name" value="Peptidase_S1_PA"/>
</dbReference>
<evidence type="ECO:0000256" key="1">
    <source>
        <dbReference type="ARBA" id="ARBA00007664"/>
    </source>
</evidence>
<dbReference type="CDD" id="cd00190">
    <property type="entry name" value="Tryp_SPc"/>
    <property type="match status" value="3"/>
</dbReference>
<dbReference type="GO" id="GO:0006508">
    <property type="term" value="P:proteolysis"/>
    <property type="evidence" value="ECO:0007669"/>
    <property type="project" value="UniProtKB-KW"/>
</dbReference>
<evidence type="ECO:0000256" key="5">
    <source>
        <dbReference type="ARBA" id="ARBA00023157"/>
    </source>
</evidence>
<keyword evidence="6" id="KW-0233">DNA recombination</keyword>
<feature type="domain" description="Peptidase S1" evidence="9">
    <location>
        <begin position="329"/>
        <end position="552"/>
    </location>
</feature>
<evidence type="ECO:0000313" key="10">
    <source>
        <dbReference type="EMBL" id="KAH0815069.1"/>
    </source>
</evidence>
<accession>A0A8J6HHZ8</accession>
<gene>
    <name evidence="10" type="ORF">GEV33_007722</name>
</gene>
<dbReference type="InterPro" id="IPR001314">
    <property type="entry name" value="Peptidase_S1A"/>
</dbReference>
<dbReference type="PRINTS" id="PR00722">
    <property type="entry name" value="CHYMOTRYPSIN"/>
</dbReference>
<sequence>MHSCGNIVFPHLVRPRIINGEVAALGQFPWQAAVHFSGQGFIWFCGGSIISEEWILTAGHCVYEAENATASTGLVGLYEHIGVMSKISDFVLHPGYNADTLENDIGLIKLKEPLKFDENQAAIALSEDFLEDGVHVTVSGWGTTSDVLNYVELLIVTNDECSKYYPDFIVDTFVCASSDTSSVKSPCNGDSGGPVVTNADTNPVHVAIVSFVSDDGCESDTPSGYIRTASYRDWIREQTGLGTLDKLVDRFPLPPLAPPIIDTSLTHVMYEAYGTFNYVTNPYCEGTIICAIMGVLMTRLVCLICLSISSIWAWRLEEIAPLKDLDQHIVAGSVASLGQLPWQAALYFSNGTDTWFCGGSVISKVWILTAGHCVEGAQRGTAITGVVNISDHSTGNEIYEMILHEALNSSTLENDIALIALTTPLKFDDNTKDVTLGTEHLESSYRVTVSGWGTTHEDEVELSQVLRFITMTVISNDICQEYYEDNAIFDGMFCAVLGVILGTCHGDNGGPAVINTDTNPVHVGIISFVSTLGCERPRIISGYEASLGQLPWQAGITFEGEENNWFCGGSIISREWILTAGHCIDGASAAAVYVGVVQLSTAVEIIISKEFILHESYNPSSISNDIGLVKLSESLTLNDYVKPIALASEELESGMEVTVSGFGFTSDESRIINGEQAILGQFPWQVAMYFDGNYMWFCSGSVISEEWILTAGHCVDGAQSVRIFAGLVKLDGNVGAVSESTEFFLHEGYNSETLENDIGLVKLNKLLSFDNFLKPITLSEEILDTNVEITVSGWGTTSDDSGVISQMLNYVDLLTITNSECAKAYGDEIFDGMVCAISGSDSVKSPCSGDSGGPVVIDADTNPIHVAVVSFVSNDGCEADSPSGWGKSQLRRQGSKAKDQHGRGLDNLQKQLFLCGCFCIRELFPSPFLPTMAERFGNAENKEINEAIRNLVPVNTLKTHRSCWTQFEEFCSQRGYSLEQVLPIEELNNILKDYGFNMKKKSGEDYKETVVKVLWNTTAKALQEMYYNKFKIKFNPFKDPAFREARNARDVRRRILQADVSKRKVSSAALRNEEYLKMVKLWDEETPHGLQHKFFLIVARELAWRGNEAANCLVSFFREERNNFGDLTGRLEYNPIFSKTHQGGCHSLSESKWLVPNMSSDLCPVRLFKKLLSKRSDRIKTDRMFLSVNHGWTPENKVAAWFKNCPEGINELGKWLKDSAQKAGLDTKRLKITNHSARSSAVTMLAIVLEHRSSRTCSSMRNTTHV</sequence>
<dbReference type="Proteomes" id="UP000719412">
    <property type="component" value="Unassembled WGS sequence"/>
</dbReference>
<dbReference type="GO" id="GO:0015074">
    <property type="term" value="P:DNA integration"/>
    <property type="evidence" value="ECO:0007669"/>
    <property type="project" value="InterPro"/>
</dbReference>
<keyword evidence="3 7" id="KW-0378">Hydrolase</keyword>
<dbReference type="InterPro" id="IPR013762">
    <property type="entry name" value="Integrase-like_cat_sf"/>
</dbReference>
<dbReference type="AlphaFoldDB" id="A0A8J6HHZ8"/>
<dbReference type="SUPFAM" id="SSF56349">
    <property type="entry name" value="DNA breaking-rejoining enzymes"/>
    <property type="match status" value="1"/>
</dbReference>
<feature type="domain" description="Peptidase S1" evidence="9">
    <location>
        <begin position="17"/>
        <end position="240"/>
    </location>
</feature>
<comment type="similarity">
    <text evidence="1">Belongs to the peptidase S1 family.</text>
</comment>
<dbReference type="Gene3D" id="1.10.443.10">
    <property type="entry name" value="Intergrase catalytic core"/>
    <property type="match status" value="1"/>
</dbReference>
<evidence type="ECO:0000259" key="9">
    <source>
        <dbReference type="PROSITE" id="PS50240"/>
    </source>
</evidence>
<keyword evidence="5" id="KW-1015">Disulfide bond</keyword>
<proteinExistence type="inferred from homology"/>
<evidence type="ECO:0000313" key="11">
    <source>
        <dbReference type="Proteomes" id="UP000719412"/>
    </source>
</evidence>
<evidence type="ECO:0000256" key="4">
    <source>
        <dbReference type="ARBA" id="ARBA00022825"/>
    </source>
</evidence>
<dbReference type="PANTHER" id="PTHR24276">
    <property type="entry name" value="POLYSERASE-RELATED"/>
    <property type="match status" value="1"/>
</dbReference>
<evidence type="ECO:0000256" key="2">
    <source>
        <dbReference type="ARBA" id="ARBA00022670"/>
    </source>
</evidence>